<proteinExistence type="predicted"/>
<sequence>MDLRALSHSKRDEYFRCTQLPFWEGIILSIMVPHWEKVCNIVEMAVAGKPYTVTQNPLWGVCPSHCRACEVLLLNNEWRNGPFCVELATPPGELVQPNGKFLPTSLLRERVLLRDVVGVCVSSIKNDGSPETYGC</sequence>
<accession>A0A1A9Z4Z5</accession>
<keyword evidence="2" id="KW-1185">Reference proteome</keyword>
<dbReference type="VEuPathDB" id="VectorBase:GPAI004070"/>
<organism evidence="1 2">
    <name type="scientific">Glossina pallidipes</name>
    <name type="common">Tsetse fly</name>
    <dbReference type="NCBI Taxonomy" id="7398"/>
    <lineage>
        <taxon>Eukaryota</taxon>
        <taxon>Metazoa</taxon>
        <taxon>Ecdysozoa</taxon>
        <taxon>Arthropoda</taxon>
        <taxon>Hexapoda</taxon>
        <taxon>Insecta</taxon>
        <taxon>Pterygota</taxon>
        <taxon>Neoptera</taxon>
        <taxon>Endopterygota</taxon>
        <taxon>Diptera</taxon>
        <taxon>Brachycera</taxon>
        <taxon>Muscomorpha</taxon>
        <taxon>Hippoboscoidea</taxon>
        <taxon>Glossinidae</taxon>
        <taxon>Glossina</taxon>
    </lineage>
</organism>
<name>A0A1A9Z4Z5_GLOPL</name>
<evidence type="ECO:0000313" key="2">
    <source>
        <dbReference type="Proteomes" id="UP000092445"/>
    </source>
</evidence>
<reference evidence="2" key="1">
    <citation type="submission" date="2014-03" db="EMBL/GenBank/DDBJ databases">
        <authorList>
            <person name="Aksoy S."/>
            <person name="Warren W."/>
            <person name="Wilson R.K."/>
        </authorList>
    </citation>
    <scope>NUCLEOTIDE SEQUENCE [LARGE SCALE GENOMIC DNA]</scope>
    <source>
        <strain evidence="2">IAEA</strain>
    </source>
</reference>
<evidence type="ECO:0000313" key="1">
    <source>
        <dbReference type="EnsemblMetazoa" id="GPAI004070-PA"/>
    </source>
</evidence>
<dbReference type="AlphaFoldDB" id="A0A1A9Z4Z5"/>
<dbReference type="Proteomes" id="UP000092445">
    <property type="component" value="Unassembled WGS sequence"/>
</dbReference>
<protein>
    <submittedName>
        <fullName evidence="1">Uncharacterized protein</fullName>
    </submittedName>
</protein>
<dbReference type="EnsemblMetazoa" id="GPAI004070-RA">
    <property type="protein sequence ID" value="GPAI004070-PA"/>
    <property type="gene ID" value="GPAI004070"/>
</dbReference>
<reference evidence="1" key="2">
    <citation type="submission" date="2020-05" db="UniProtKB">
        <authorList>
            <consortium name="EnsemblMetazoa"/>
        </authorList>
    </citation>
    <scope>IDENTIFICATION</scope>
    <source>
        <strain evidence="1">IAEA</strain>
    </source>
</reference>